<evidence type="ECO:0000313" key="7">
    <source>
        <dbReference type="EMBL" id="CAF0801540.1"/>
    </source>
</evidence>
<dbReference type="PROSITE" id="PS50023">
    <property type="entry name" value="LIM_DOMAIN_2"/>
    <property type="match status" value="2"/>
</dbReference>
<comment type="caution">
    <text evidence="7">The sequence shown here is derived from an EMBL/GenBank/DDBJ whole genome shotgun (WGS) entry which is preliminary data.</text>
</comment>
<evidence type="ECO:0000256" key="3">
    <source>
        <dbReference type="ARBA" id="ARBA00022833"/>
    </source>
</evidence>
<keyword evidence="1 5" id="KW-0479">Metal-binding</keyword>
<name>A0A813SW06_9BILA</name>
<keyword evidence="2" id="KW-0677">Repeat</keyword>
<dbReference type="SMART" id="SM00132">
    <property type="entry name" value="LIM"/>
    <property type="match status" value="4"/>
</dbReference>
<evidence type="ECO:0000256" key="2">
    <source>
        <dbReference type="ARBA" id="ARBA00022737"/>
    </source>
</evidence>
<dbReference type="Proteomes" id="UP000663845">
    <property type="component" value="Unassembled WGS sequence"/>
</dbReference>
<evidence type="ECO:0000256" key="5">
    <source>
        <dbReference type="PROSITE-ProRule" id="PRU00125"/>
    </source>
</evidence>
<keyword evidence="3 5" id="KW-0862">Zinc</keyword>
<dbReference type="PANTHER" id="PTHR24205:SF16">
    <property type="entry name" value="GH01042P-RELATED"/>
    <property type="match status" value="1"/>
</dbReference>
<dbReference type="SUPFAM" id="SSF57716">
    <property type="entry name" value="Glucocorticoid receptor-like (DNA-binding domain)"/>
    <property type="match status" value="1"/>
</dbReference>
<dbReference type="GO" id="GO:0030018">
    <property type="term" value="C:Z disc"/>
    <property type="evidence" value="ECO:0007669"/>
    <property type="project" value="TreeGrafter"/>
</dbReference>
<organism evidence="7 8">
    <name type="scientific">Adineta steineri</name>
    <dbReference type="NCBI Taxonomy" id="433720"/>
    <lineage>
        <taxon>Eukaryota</taxon>
        <taxon>Metazoa</taxon>
        <taxon>Spiralia</taxon>
        <taxon>Gnathifera</taxon>
        <taxon>Rotifera</taxon>
        <taxon>Eurotatoria</taxon>
        <taxon>Bdelloidea</taxon>
        <taxon>Adinetida</taxon>
        <taxon>Adinetidae</taxon>
        <taxon>Adineta</taxon>
    </lineage>
</organism>
<dbReference type="CDD" id="cd08368">
    <property type="entry name" value="LIM"/>
    <property type="match status" value="1"/>
</dbReference>
<evidence type="ECO:0000313" key="8">
    <source>
        <dbReference type="Proteomes" id="UP000663845"/>
    </source>
</evidence>
<dbReference type="InterPro" id="IPR001781">
    <property type="entry name" value="Znf_LIM"/>
</dbReference>
<dbReference type="Pfam" id="PF00412">
    <property type="entry name" value="LIM"/>
    <property type="match status" value="3"/>
</dbReference>
<sequence length="288" mass="34240">MSTNHSKASILQCKICTKEILSDEKYLHDGENIVHIQCYQCSNCHVSLAGKFYYRYKDPRLNEEKKLYCDSCYYRLAPVCFQCLKIIDDISLIYGERIFHPNCFICDHCQEAFKGNLVYPYENHIYCFKCYEIVQNDFHPISSTILTLRCSICKKIFQPGDLITKHDVPSNNNEIHYIHNSCFFCEICHRNLSNSIYYSPNRHDENFQELKFQCKSCHDLLSTICSICFKPSDNLMIIFNNRWYHDECFKCKNCNYQLKDLTRIIIEPDGLLCERCLKYMRDQQQQQI</sequence>
<reference evidence="7" key="1">
    <citation type="submission" date="2021-02" db="EMBL/GenBank/DDBJ databases">
        <authorList>
            <person name="Nowell W R."/>
        </authorList>
    </citation>
    <scope>NUCLEOTIDE SEQUENCE</scope>
</reference>
<dbReference type="PROSITE" id="PS00478">
    <property type="entry name" value="LIM_DOMAIN_1"/>
    <property type="match status" value="2"/>
</dbReference>
<accession>A0A813SW06</accession>
<dbReference type="PANTHER" id="PTHR24205">
    <property type="entry name" value="FOUR AND A HALF LIM DOMAINS PROTEIN"/>
    <property type="match status" value="1"/>
</dbReference>
<proteinExistence type="predicted"/>
<dbReference type="Gene3D" id="2.10.110.10">
    <property type="entry name" value="Cysteine Rich Protein"/>
    <property type="match status" value="4"/>
</dbReference>
<dbReference type="GO" id="GO:0046872">
    <property type="term" value="F:metal ion binding"/>
    <property type="evidence" value="ECO:0007669"/>
    <property type="project" value="UniProtKB-KW"/>
</dbReference>
<evidence type="ECO:0000256" key="4">
    <source>
        <dbReference type="ARBA" id="ARBA00023038"/>
    </source>
</evidence>
<evidence type="ECO:0000259" key="6">
    <source>
        <dbReference type="PROSITE" id="PS50023"/>
    </source>
</evidence>
<feature type="domain" description="LIM zinc-binding" evidence="6">
    <location>
        <begin position="11"/>
        <end position="79"/>
    </location>
</feature>
<dbReference type="GO" id="GO:0005634">
    <property type="term" value="C:nucleus"/>
    <property type="evidence" value="ECO:0007669"/>
    <property type="project" value="TreeGrafter"/>
</dbReference>
<keyword evidence="4 5" id="KW-0440">LIM domain</keyword>
<evidence type="ECO:0000256" key="1">
    <source>
        <dbReference type="ARBA" id="ARBA00022723"/>
    </source>
</evidence>
<feature type="domain" description="LIM zinc-binding" evidence="6">
    <location>
        <begin position="212"/>
        <end position="283"/>
    </location>
</feature>
<protein>
    <recommendedName>
        <fullName evidence="6">LIM zinc-binding domain-containing protein</fullName>
    </recommendedName>
</protein>
<dbReference type="EMBL" id="CAJNOG010000031">
    <property type="protein sequence ID" value="CAF0801540.1"/>
    <property type="molecule type" value="Genomic_DNA"/>
</dbReference>
<gene>
    <name evidence="7" type="ORF">JYZ213_LOCUS5283</name>
</gene>
<dbReference type="GO" id="GO:0003712">
    <property type="term" value="F:transcription coregulator activity"/>
    <property type="evidence" value="ECO:0007669"/>
    <property type="project" value="TreeGrafter"/>
</dbReference>
<dbReference type="AlphaFoldDB" id="A0A813SW06"/>